<dbReference type="Proteomes" id="UP000030689">
    <property type="component" value="Unassembled WGS sequence"/>
</dbReference>
<keyword evidence="1" id="KW-0732">Signal</keyword>
<feature type="signal peptide" evidence="1">
    <location>
        <begin position="1"/>
        <end position="27"/>
    </location>
</feature>
<name>V4KKZ1_EUTSA</name>
<dbReference type="OMA" id="ISGVYCT"/>
<sequence>METKNFSSLLLHLLMVSFFIFLPMISGQYIRFCQPGCTNIMECNGKCQSMGYQNGTCVTNTDILCCCETIKTQVDSLIFSPN</sequence>
<keyword evidence="3" id="KW-1185">Reference proteome</keyword>
<evidence type="ECO:0000256" key="1">
    <source>
        <dbReference type="SAM" id="SignalP"/>
    </source>
</evidence>
<evidence type="ECO:0000313" key="3">
    <source>
        <dbReference type="Proteomes" id="UP000030689"/>
    </source>
</evidence>
<feature type="chain" id="PRO_5004722359" description="Knottin scorpion toxin-like domain-containing protein" evidence="1">
    <location>
        <begin position="28"/>
        <end position="82"/>
    </location>
</feature>
<evidence type="ECO:0000313" key="2">
    <source>
        <dbReference type="EMBL" id="ESQ38545.1"/>
    </source>
</evidence>
<reference evidence="2 3" key="1">
    <citation type="journal article" date="2013" name="Front. Plant Sci.">
        <title>The Reference Genome of the Halophytic Plant Eutrema salsugineum.</title>
        <authorList>
            <person name="Yang R."/>
            <person name="Jarvis D.E."/>
            <person name="Chen H."/>
            <person name="Beilstein M.A."/>
            <person name="Grimwood J."/>
            <person name="Jenkins J."/>
            <person name="Shu S."/>
            <person name="Prochnik S."/>
            <person name="Xin M."/>
            <person name="Ma C."/>
            <person name="Schmutz J."/>
            <person name="Wing R.A."/>
            <person name="Mitchell-Olds T."/>
            <person name="Schumaker K.S."/>
            <person name="Wang X."/>
        </authorList>
    </citation>
    <scope>NUCLEOTIDE SEQUENCE [LARGE SCALE GENOMIC DNA]</scope>
</reference>
<dbReference type="Gramene" id="ESQ38545">
    <property type="protein sequence ID" value="ESQ38545"/>
    <property type="gene ID" value="EUTSA_v10029099mg"/>
</dbReference>
<dbReference type="KEGG" id="eus:EUTSA_v10029099mg"/>
<proteinExistence type="predicted"/>
<gene>
    <name evidence="2" type="ORF">EUTSA_v10029099mg</name>
</gene>
<dbReference type="AlphaFoldDB" id="V4KKZ1"/>
<protein>
    <recommendedName>
        <fullName evidence="4">Knottin scorpion toxin-like domain-containing protein</fullName>
    </recommendedName>
</protein>
<dbReference type="EMBL" id="KI517537">
    <property type="protein sequence ID" value="ESQ38545.1"/>
    <property type="molecule type" value="Genomic_DNA"/>
</dbReference>
<evidence type="ECO:0008006" key="4">
    <source>
        <dbReference type="Google" id="ProtNLM"/>
    </source>
</evidence>
<accession>V4KKZ1</accession>
<organism evidence="2 3">
    <name type="scientific">Eutrema salsugineum</name>
    <name type="common">Saltwater cress</name>
    <name type="synonym">Sisymbrium salsugineum</name>
    <dbReference type="NCBI Taxonomy" id="72664"/>
    <lineage>
        <taxon>Eukaryota</taxon>
        <taxon>Viridiplantae</taxon>
        <taxon>Streptophyta</taxon>
        <taxon>Embryophyta</taxon>
        <taxon>Tracheophyta</taxon>
        <taxon>Spermatophyta</taxon>
        <taxon>Magnoliopsida</taxon>
        <taxon>eudicotyledons</taxon>
        <taxon>Gunneridae</taxon>
        <taxon>Pentapetalae</taxon>
        <taxon>rosids</taxon>
        <taxon>malvids</taxon>
        <taxon>Brassicales</taxon>
        <taxon>Brassicaceae</taxon>
        <taxon>Eutremeae</taxon>
        <taxon>Eutrema</taxon>
    </lineage>
</organism>